<gene>
    <name evidence="1" type="ORF">PHYEVI_LOCUS293</name>
</gene>
<dbReference type="InterPro" id="IPR032004">
    <property type="entry name" value="DUF4790"/>
</dbReference>
<dbReference type="OrthoDB" id="7675754at2759"/>
<dbReference type="Proteomes" id="UP001153712">
    <property type="component" value="Chromosome 1"/>
</dbReference>
<protein>
    <submittedName>
        <fullName evidence="1">Uncharacterized protein</fullName>
    </submittedName>
</protein>
<organism evidence="1 2">
    <name type="scientific">Phyllotreta striolata</name>
    <name type="common">Striped flea beetle</name>
    <name type="synonym">Crioceris striolata</name>
    <dbReference type="NCBI Taxonomy" id="444603"/>
    <lineage>
        <taxon>Eukaryota</taxon>
        <taxon>Metazoa</taxon>
        <taxon>Ecdysozoa</taxon>
        <taxon>Arthropoda</taxon>
        <taxon>Hexapoda</taxon>
        <taxon>Insecta</taxon>
        <taxon>Pterygota</taxon>
        <taxon>Neoptera</taxon>
        <taxon>Endopterygota</taxon>
        <taxon>Coleoptera</taxon>
        <taxon>Polyphaga</taxon>
        <taxon>Cucujiformia</taxon>
        <taxon>Chrysomeloidea</taxon>
        <taxon>Chrysomelidae</taxon>
        <taxon>Galerucinae</taxon>
        <taxon>Alticini</taxon>
        <taxon>Phyllotreta</taxon>
    </lineage>
</organism>
<sequence length="116" mass="13459">MDNPVQVMETNNIPRKVQLETNSTCNSANSTINLPYNKICHRRYLNAKVAQKNQFLKEIELEELLQNKGLDSVRIQRIFSDTVISKLNPKDAITLSSRQKSKIEEILKEQNFKQNK</sequence>
<reference evidence="1" key="1">
    <citation type="submission" date="2022-01" db="EMBL/GenBank/DDBJ databases">
        <authorList>
            <person name="King R."/>
        </authorList>
    </citation>
    <scope>NUCLEOTIDE SEQUENCE</scope>
</reference>
<evidence type="ECO:0000313" key="2">
    <source>
        <dbReference type="Proteomes" id="UP001153712"/>
    </source>
</evidence>
<proteinExistence type="predicted"/>
<evidence type="ECO:0000313" key="1">
    <source>
        <dbReference type="EMBL" id="CAG9853826.1"/>
    </source>
</evidence>
<dbReference type="Pfam" id="PF16037">
    <property type="entry name" value="DUF4790"/>
    <property type="match status" value="1"/>
</dbReference>
<name>A0A9N9TDP3_PHYSR</name>
<accession>A0A9N9TDP3</accession>
<dbReference type="AlphaFoldDB" id="A0A9N9TDP3"/>
<keyword evidence="2" id="KW-1185">Reference proteome</keyword>
<dbReference type="EMBL" id="OU900094">
    <property type="protein sequence ID" value="CAG9853826.1"/>
    <property type="molecule type" value="Genomic_DNA"/>
</dbReference>